<dbReference type="EMBL" id="JACIEQ010000001">
    <property type="protein sequence ID" value="MBB4021189.1"/>
    <property type="molecule type" value="Genomic_DNA"/>
</dbReference>
<organism evidence="2 3">
    <name type="scientific">Actibacterium naphthalenivorans</name>
    <dbReference type="NCBI Taxonomy" id="1614693"/>
    <lineage>
        <taxon>Bacteria</taxon>
        <taxon>Pseudomonadati</taxon>
        <taxon>Pseudomonadota</taxon>
        <taxon>Alphaproteobacteria</taxon>
        <taxon>Rhodobacterales</taxon>
        <taxon>Roseobacteraceae</taxon>
        <taxon>Actibacterium</taxon>
    </lineage>
</organism>
<name>A0A840CD18_9RHOB</name>
<evidence type="ECO:0000256" key="1">
    <source>
        <dbReference type="SAM" id="SignalP"/>
    </source>
</evidence>
<gene>
    <name evidence="2" type="ORF">GGR17_000980</name>
</gene>
<dbReference type="RefSeq" id="WP_037211191.1">
    <property type="nucleotide sequence ID" value="NZ_JACIEQ010000001.1"/>
</dbReference>
<keyword evidence="1" id="KW-0732">Signal</keyword>
<proteinExistence type="predicted"/>
<feature type="signal peptide" evidence="1">
    <location>
        <begin position="1"/>
        <end position="25"/>
    </location>
</feature>
<keyword evidence="3" id="KW-1185">Reference proteome</keyword>
<evidence type="ECO:0008006" key="4">
    <source>
        <dbReference type="Google" id="ProtNLM"/>
    </source>
</evidence>
<evidence type="ECO:0000313" key="3">
    <source>
        <dbReference type="Proteomes" id="UP000585681"/>
    </source>
</evidence>
<comment type="caution">
    <text evidence="2">The sequence shown here is derived from an EMBL/GenBank/DDBJ whole genome shotgun (WGS) entry which is preliminary data.</text>
</comment>
<reference evidence="2" key="1">
    <citation type="submission" date="2020-08" db="EMBL/GenBank/DDBJ databases">
        <title>Genomic Encyclopedia of Type Strains, Phase IV (KMG-IV): sequencing the most valuable type-strain genomes for metagenomic binning, comparative biology and taxonomic classification.</title>
        <authorList>
            <person name="Goeker M."/>
        </authorList>
    </citation>
    <scope>NUCLEOTIDE SEQUENCE [LARGE SCALE GENOMIC DNA]</scope>
    <source>
        <strain evidence="2">DSM 105040</strain>
    </source>
</reference>
<accession>A0A840CD18</accession>
<feature type="chain" id="PRO_5033067819" description="Secreted protein" evidence="1">
    <location>
        <begin position="26"/>
        <end position="115"/>
    </location>
</feature>
<dbReference type="Proteomes" id="UP000585681">
    <property type="component" value="Unassembled WGS sequence"/>
</dbReference>
<sequence>MTLLRPLLATLLALMLSLTSFTLAAARGQAPAAGEMVICSGLGLQTITVDADGNPVGPPHICPDGVAAFISVTTSPPVLPLRRLADGEYLSLPAALTLPGRARLSAMARGPPVPA</sequence>
<protein>
    <recommendedName>
        <fullName evidence="4">Secreted protein</fullName>
    </recommendedName>
</protein>
<evidence type="ECO:0000313" key="2">
    <source>
        <dbReference type="EMBL" id="MBB4021189.1"/>
    </source>
</evidence>
<dbReference type="AlphaFoldDB" id="A0A840CD18"/>